<evidence type="ECO:0000256" key="5">
    <source>
        <dbReference type="ARBA" id="ARBA00023136"/>
    </source>
</evidence>
<dbReference type="OrthoDB" id="265044at2759"/>
<keyword evidence="5" id="KW-0472">Membrane</keyword>
<dbReference type="PANTHER" id="PTHR46149">
    <property type="entry name" value="MIP08469P"/>
    <property type="match status" value="1"/>
</dbReference>
<dbReference type="GO" id="GO:0031681">
    <property type="term" value="F:G-protein beta-subunit binding"/>
    <property type="evidence" value="ECO:0007669"/>
    <property type="project" value="TreeGrafter"/>
</dbReference>
<keyword evidence="4" id="KW-0342">GTP-binding</keyword>
<keyword evidence="4" id="KW-0547">Nucleotide-binding</keyword>
<evidence type="ECO:0000313" key="7">
    <source>
        <dbReference type="EMBL" id="VDK42329.1"/>
    </source>
</evidence>
<dbReference type="Proteomes" id="UP000267096">
    <property type="component" value="Unassembled WGS sequence"/>
</dbReference>
<protein>
    <submittedName>
        <fullName evidence="9">GTP-binding protein Di-Ras2</fullName>
    </submittedName>
</protein>
<keyword evidence="8" id="KW-1185">Reference proteome</keyword>
<accession>A0A0M3JRJ9</accession>
<name>A0A0M3JRJ9_ANISI</name>
<dbReference type="Gene3D" id="3.40.50.300">
    <property type="entry name" value="P-loop containing nucleotide triphosphate hydrolases"/>
    <property type="match status" value="1"/>
</dbReference>
<dbReference type="AlphaFoldDB" id="A0A0M3JRJ9"/>
<evidence type="ECO:0000256" key="2">
    <source>
        <dbReference type="ARBA" id="ARBA00022475"/>
    </source>
</evidence>
<evidence type="ECO:0000256" key="6">
    <source>
        <dbReference type="ARBA" id="ARBA00023288"/>
    </source>
</evidence>
<sequence>MIVSAVDQEESVTHMLEINKQILECKMNGQRVCRHSIPILFIVNKIDLPQTRWQIDFDEVCALLSSATDSSNNVCQCSASTPTNIDKVFGRIFTMAKLPKFMNPELHRNLRNELSTDGIIEENKKKKILQRMRSRFSKEENEIYIDVNARRPSLRTDLLMNRAKTAAVQTRRVSSFDDKKCIIS</sequence>
<reference evidence="7 8" key="2">
    <citation type="submission" date="2018-11" db="EMBL/GenBank/DDBJ databases">
        <authorList>
            <consortium name="Pathogen Informatics"/>
        </authorList>
    </citation>
    <scope>NUCLEOTIDE SEQUENCE [LARGE SCALE GENOMIC DNA]</scope>
</reference>
<keyword evidence="2" id="KW-1003">Cell membrane</keyword>
<gene>
    <name evidence="7" type="ORF">ASIM_LOCUS10095</name>
</gene>
<evidence type="ECO:0000256" key="4">
    <source>
        <dbReference type="ARBA" id="ARBA00023134"/>
    </source>
</evidence>
<evidence type="ECO:0000313" key="8">
    <source>
        <dbReference type="Proteomes" id="UP000267096"/>
    </source>
</evidence>
<dbReference type="EMBL" id="UYRR01030983">
    <property type="protein sequence ID" value="VDK42329.1"/>
    <property type="molecule type" value="Genomic_DNA"/>
</dbReference>
<organism evidence="9">
    <name type="scientific">Anisakis simplex</name>
    <name type="common">Herring worm</name>
    <dbReference type="NCBI Taxonomy" id="6269"/>
    <lineage>
        <taxon>Eukaryota</taxon>
        <taxon>Metazoa</taxon>
        <taxon>Ecdysozoa</taxon>
        <taxon>Nematoda</taxon>
        <taxon>Chromadorea</taxon>
        <taxon>Rhabditida</taxon>
        <taxon>Spirurina</taxon>
        <taxon>Ascaridomorpha</taxon>
        <taxon>Ascaridoidea</taxon>
        <taxon>Anisakidae</taxon>
        <taxon>Anisakis</taxon>
        <taxon>Anisakis simplex complex</taxon>
    </lineage>
</organism>
<dbReference type="GO" id="GO:0007165">
    <property type="term" value="P:signal transduction"/>
    <property type="evidence" value="ECO:0007669"/>
    <property type="project" value="TreeGrafter"/>
</dbReference>
<evidence type="ECO:0000313" key="9">
    <source>
        <dbReference type="WBParaSite" id="ASIM_0001036401-mRNA-1"/>
    </source>
</evidence>
<dbReference type="GO" id="GO:0005886">
    <property type="term" value="C:plasma membrane"/>
    <property type="evidence" value="ECO:0007669"/>
    <property type="project" value="UniProtKB-SubCell"/>
</dbReference>
<dbReference type="InterPro" id="IPR052236">
    <property type="entry name" value="Small_GTPase_RasD"/>
</dbReference>
<dbReference type="PANTHER" id="PTHR46149:SF3">
    <property type="entry name" value="MIP08469P"/>
    <property type="match status" value="1"/>
</dbReference>
<keyword evidence="6" id="KW-0449">Lipoprotein</keyword>
<comment type="subcellular location">
    <subcellularLocation>
        <location evidence="1">Cell membrane</location>
        <topology evidence="1">Lipid-anchor</topology>
    </subcellularLocation>
</comment>
<dbReference type="SUPFAM" id="SSF52540">
    <property type="entry name" value="P-loop containing nucleoside triphosphate hydrolases"/>
    <property type="match status" value="1"/>
</dbReference>
<keyword evidence="3" id="KW-0488">Methylation</keyword>
<proteinExistence type="predicted"/>
<evidence type="ECO:0000256" key="1">
    <source>
        <dbReference type="ARBA" id="ARBA00004193"/>
    </source>
</evidence>
<reference evidence="9" key="1">
    <citation type="submission" date="2017-02" db="UniProtKB">
        <authorList>
            <consortium name="WormBaseParasite"/>
        </authorList>
    </citation>
    <scope>IDENTIFICATION</scope>
</reference>
<evidence type="ECO:0000256" key="3">
    <source>
        <dbReference type="ARBA" id="ARBA00022481"/>
    </source>
</evidence>
<dbReference type="WBParaSite" id="ASIM_0001036401-mRNA-1">
    <property type="protein sequence ID" value="ASIM_0001036401-mRNA-1"/>
    <property type="gene ID" value="ASIM_0001036401"/>
</dbReference>
<dbReference type="GO" id="GO:0005525">
    <property type="term" value="F:GTP binding"/>
    <property type="evidence" value="ECO:0007669"/>
    <property type="project" value="UniProtKB-KW"/>
</dbReference>
<dbReference type="InterPro" id="IPR027417">
    <property type="entry name" value="P-loop_NTPase"/>
</dbReference>